<evidence type="ECO:0000256" key="1">
    <source>
        <dbReference type="PROSITE-ProRule" id="PRU00339"/>
    </source>
</evidence>
<feature type="transmembrane region" description="Helical" evidence="2">
    <location>
        <begin position="287"/>
        <end position="304"/>
    </location>
</feature>
<evidence type="ECO:0000256" key="2">
    <source>
        <dbReference type="SAM" id="Phobius"/>
    </source>
</evidence>
<feature type="repeat" description="TPR" evidence="1">
    <location>
        <begin position="522"/>
        <end position="555"/>
    </location>
</feature>
<dbReference type="EMBL" id="JAHJDP010000056">
    <property type="protein sequence ID" value="MBU2691349.1"/>
    <property type="molecule type" value="Genomic_DNA"/>
</dbReference>
<dbReference type="InterPro" id="IPR011990">
    <property type="entry name" value="TPR-like_helical_dom_sf"/>
</dbReference>
<dbReference type="PROSITE" id="PS50005">
    <property type="entry name" value="TPR"/>
    <property type="match status" value="3"/>
</dbReference>
<reference evidence="3" key="1">
    <citation type="submission" date="2021-05" db="EMBL/GenBank/DDBJ databases">
        <title>Energy efficiency and biological interactions define the core microbiome of deep oligotrophic groundwater.</title>
        <authorList>
            <person name="Mehrshad M."/>
            <person name="Lopez-Fernandez M."/>
            <person name="Bell E."/>
            <person name="Bernier-Latmani R."/>
            <person name="Bertilsson S."/>
            <person name="Dopson M."/>
        </authorList>
    </citation>
    <scope>NUCLEOTIDE SEQUENCE</scope>
    <source>
        <strain evidence="3">Modern_marine.mb.64</strain>
    </source>
</reference>
<dbReference type="Pfam" id="PF13374">
    <property type="entry name" value="TPR_10"/>
    <property type="match status" value="1"/>
</dbReference>
<keyword evidence="2" id="KW-0472">Membrane</keyword>
<feature type="transmembrane region" description="Helical" evidence="2">
    <location>
        <begin position="247"/>
        <end position="267"/>
    </location>
</feature>
<dbReference type="AlphaFoldDB" id="A0A948RXD5"/>
<evidence type="ECO:0000313" key="4">
    <source>
        <dbReference type="Proteomes" id="UP000777784"/>
    </source>
</evidence>
<keyword evidence="2" id="KW-1133">Transmembrane helix</keyword>
<evidence type="ECO:0000313" key="3">
    <source>
        <dbReference type="EMBL" id="MBU2691349.1"/>
    </source>
</evidence>
<organism evidence="3 4">
    <name type="scientific">Eiseniibacteriota bacterium</name>
    <dbReference type="NCBI Taxonomy" id="2212470"/>
    <lineage>
        <taxon>Bacteria</taxon>
        <taxon>Candidatus Eiseniibacteriota</taxon>
    </lineage>
</organism>
<sequence length="760" mass="86292">MDVKLKEMEVMGLPIVFSRETGWTIDKQGGREGMTSETSILQDKRAAQRRLWLLGLLIVIGLVAAAYYPAYRAGYIWDDGDYITQNRFVQSWDGLREIWFSTKTPQYYPAVFTSFWVEHKIWGLHPAGYHIVNVLLHLLNALLVWRIGRRLKIPGAWFVAAVFALHPVHVESVAWITERKNVLSGLFFLLSLRTYLIFDDSGRWRDYAAALMLFVAALLSKSVTSLLPVVLPLILYYKNNSLGGRQAALLAPFLVIGAAAGLHTAYLEQTKVGAHGIVFNNTILQRLLIIAPSAFCFYALKILWPHPLMFNYPRWDVTSGEIMLYIPFFILVLALAVLLLGGRRFRHAPLFLLLYSAITLFPALGFINVFPHRYSYVADHFQYLGSLGFIILFVIAGIKIGKTAIPRNLRGIIGRSVAGFLLILLSALTFSHARSYENEERLWLDTVQRNPDSWFAMANLGAELSSQGRYEEAAGWFQKAADYENARPEALHFWGRALQAQGRVEEAINKFQEAIQVDPDYFRPFMALGGIFVELGRWDEAEKILEEALERWPDLTGEFWYQLAAVREHQGRMEDVSTCLQRAVEIEPRNILYQFAYGRRLGMEGQFCEAAEHLRMAYQANLEDASARLLLVQADIECGDYLEAVDICRRRVKSPSASAYLIERAAWLFAACPVDSLRDPVLAGQLLERLQLSFGASPSSEILQTYAAVAAANGDFQSAIRWTQIIIERAEESGDETQLLVSKERLESYQNRKLWLLRSH</sequence>
<dbReference type="Proteomes" id="UP000777784">
    <property type="component" value="Unassembled WGS sequence"/>
</dbReference>
<protein>
    <submittedName>
        <fullName evidence="3">Tetratricopeptide repeat protein</fullName>
    </submittedName>
</protein>
<gene>
    <name evidence="3" type="ORF">KJ970_10530</name>
</gene>
<feature type="transmembrane region" description="Helical" evidence="2">
    <location>
        <begin position="127"/>
        <end position="145"/>
    </location>
</feature>
<feature type="transmembrane region" description="Helical" evidence="2">
    <location>
        <begin position="381"/>
        <end position="400"/>
    </location>
</feature>
<dbReference type="PANTHER" id="PTHR44395">
    <property type="match status" value="1"/>
</dbReference>
<feature type="repeat" description="TPR" evidence="1">
    <location>
        <begin position="488"/>
        <end position="521"/>
    </location>
</feature>
<dbReference type="Gene3D" id="1.25.40.10">
    <property type="entry name" value="Tetratricopeptide repeat domain"/>
    <property type="match status" value="1"/>
</dbReference>
<keyword evidence="2" id="KW-0812">Transmembrane</keyword>
<accession>A0A948RXD5</accession>
<dbReference type="Pfam" id="PF14559">
    <property type="entry name" value="TPR_19"/>
    <property type="match status" value="1"/>
</dbReference>
<dbReference type="SUPFAM" id="SSF48452">
    <property type="entry name" value="TPR-like"/>
    <property type="match status" value="1"/>
</dbReference>
<feature type="transmembrane region" description="Helical" evidence="2">
    <location>
        <begin position="210"/>
        <end position="235"/>
    </location>
</feature>
<dbReference type="GO" id="GO:0035269">
    <property type="term" value="P:protein O-linked glycosylation via mannose"/>
    <property type="evidence" value="ECO:0007669"/>
    <property type="project" value="TreeGrafter"/>
</dbReference>
<feature type="transmembrane region" description="Helical" evidence="2">
    <location>
        <begin position="348"/>
        <end position="369"/>
    </location>
</feature>
<dbReference type="GO" id="GO:0000030">
    <property type="term" value="F:mannosyltransferase activity"/>
    <property type="evidence" value="ECO:0007669"/>
    <property type="project" value="TreeGrafter"/>
</dbReference>
<name>A0A948RXD5_UNCEI</name>
<feature type="transmembrane region" description="Helical" evidence="2">
    <location>
        <begin position="324"/>
        <end position="341"/>
    </location>
</feature>
<keyword evidence="1" id="KW-0802">TPR repeat</keyword>
<feature type="transmembrane region" description="Helical" evidence="2">
    <location>
        <begin position="412"/>
        <end position="431"/>
    </location>
</feature>
<dbReference type="PANTHER" id="PTHR44395:SF1">
    <property type="entry name" value="PROTEIN O-MANNOSYL-TRANSFERASE TMTC3"/>
    <property type="match status" value="1"/>
</dbReference>
<dbReference type="SMART" id="SM00028">
    <property type="entry name" value="TPR"/>
    <property type="match status" value="5"/>
</dbReference>
<dbReference type="InterPro" id="IPR019734">
    <property type="entry name" value="TPR_rpt"/>
</dbReference>
<proteinExistence type="predicted"/>
<feature type="transmembrane region" description="Helical" evidence="2">
    <location>
        <begin position="51"/>
        <end position="70"/>
    </location>
</feature>
<dbReference type="PROSITE" id="PS50293">
    <property type="entry name" value="TPR_REGION"/>
    <property type="match status" value="1"/>
</dbReference>
<comment type="caution">
    <text evidence="3">The sequence shown here is derived from an EMBL/GenBank/DDBJ whole genome shotgun (WGS) entry which is preliminary data.</text>
</comment>
<feature type="repeat" description="TPR" evidence="1">
    <location>
        <begin position="557"/>
        <end position="590"/>
    </location>
</feature>